<evidence type="ECO:0000259" key="1">
    <source>
        <dbReference type="SMART" id="SM01058"/>
    </source>
</evidence>
<dbReference type="InterPro" id="IPR042215">
    <property type="entry name" value="CarD-like_C"/>
</dbReference>
<organism evidence="2 3">
    <name type="scientific">Candidatus Scatomorpha pullistercoris</name>
    <dbReference type="NCBI Taxonomy" id="2840929"/>
    <lineage>
        <taxon>Bacteria</taxon>
        <taxon>Bacillati</taxon>
        <taxon>Bacillota</taxon>
        <taxon>Clostridia</taxon>
        <taxon>Eubacteriales</taxon>
        <taxon>Candidatus Scatomorpha</taxon>
    </lineage>
</organism>
<dbReference type="InterPro" id="IPR003711">
    <property type="entry name" value="CarD-like/TRCF_RID"/>
</dbReference>
<proteinExistence type="predicted"/>
<dbReference type="SUPFAM" id="SSF141259">
    <property type="entry name" value="CarD-like"/>
    <property type="match status" value="1"/>
</dbReference>
<gene>
    <name evidence="2" type="ORF">IAD42_03065</name>
</gene>
<dbReference type="Gene3D" id="2.40.10.170">
    <property type="match status" value="1"/>
</dbReference>
<dbReference type="InterPro" id="IPR036101">
    <property type="entry name" value="CarD-like/TRCF_RID_sf"/>
</dbReference>
<dbReference type="EMBL" id="DVJS01000069">
    <property type="protein sequence ID" value="HIS96937.1"/>
    <property type="molecule type" value="Genomic_DNA"/>
</dbReference>
<dbReference type="AlphaFoldDB" id="A0A9D1G4N6"/>
<feature type="domain" description="CarD-like/TRCF RNAP-interacting" evidence="1">
    <location>
        <begin position="1"/>
        <end position="113"/>
    </location>
</feature>
<evidence type="ECO:0000313" key="3">
    <source>
        <dbReference type="Proteomes" id="UP000886876"/>
    </source>
</evidence>
<protein>
    <submittedName>
        <fullName evidence="2">CarD family transcriptional regulator</fullName>
    </submittedName>
</protein>
<reference evidence="2" key="2">
    <citation type="journal article" date="2021" name="PeerJ">
        <title>Extensive microbial diversity within the chicken gut microbiome revealed by metagenomics and culture.</title>
        <authorList>
            <person name="Gilroy R."/>
            <person name="Ravi A."/>
            <person name="Getino M."/>
            <person name="Pursley I."/>
            <person name="Horton D.L."/>
            <person name="Alikhan N.F."/>
            <person name="Baker D."/>
            <person name="Gharbi K."/>
            <person name="Hall N."/>
            <person name="Watson M."/>
            <person name="Adriaenssens E.M."/>
            <person name="Foster-Nyarko E."/>
            <person name="Jarju S."/>
            <person name="Secka A."/>
            <person name="Antonio M."/>
            <person name="Oren A."/>
            <person name="Chaudhuri R.R."/>
            <person name="La Ragione R."/>
            <person name="Hildebrand F."/>
            <person name="Pallen M.J."/>
        </authorList>
    </citation>
    <scope>NUCLEOTIDE SEQUENCE</scope>
    <source>
        <strain evidence="2">ChiHecec3B27-6122</strain>
    </source>
</reference>
<evidence type="ECO:0000313" key="2">
    <source>
        <dbReference type="EMBL" id="HIS96937.1"/>
    </source>
</evidence>
<accession>A0A9D1G4N6</accession>
<name>A0A9D1G4N6_9FIRM</name>
<dbReference type="Proteomes" id="UP000886876">
    <property type="component" value="Unassembled WGS sequence"/>
</dbReference>
<sequence>MYQIGDIIVYGGTGVCRVENVESQKAKGSEGPRQYYLLKPLYQGGTIRIPVDTKVFMRPVISRDEAERLIDAIPTLSPEAYHDRNFTQLAAHYQQALGSHECADLIELVMSIYAKKQYVESKKRKFGQVDARFMKRAENLLYGEFSVALGIPFDDVQDYIAKRVGK</sequence>
<dbReference type="Pfam" id="PF02559">
    <property type="entry name" value="CarD_TRCF_RID"/>
    <property type="match status" value="1"/>
</dbReference>
<dbReference type="SMART" id="SM01058">
    <property type="entry name" value="CarD_TRCF"/>
    <property type="match status" value="1"/>
</dbReference>
<dbReference type="Gene3D" id="1.20.58.1290">
    <property type="entry name" value="CarD-like, C-terminal domain"/>
    <property type="match status" value="1"/>
</dbReference>
<reference evidence="2" key="1">
    <citation type="submission" date="2020-10" db="EMBL/GenBank/DDBJ databases">
        <authorList>
            <person name="Gilroy R."/>
        </authorList>
    </citation>
    <scope>NUCLEOTIDE SEQUENCE</scope>
    <source>
        <strain evidence="2">ChiHecec3B27-6122</strain>
    </source>
</reference>
<comment type="caution">
    <text evidence="2">The sequence shown here is derived from an EMBL/GenBank/DDBJ whole genome shotgun (WGS) entry which is preliminary data.</text>
</comment>